<name>A0A137SHT0_9GAMM</name>
<evidence type="ECO:0000259" key="3">
    <source>
        <dbReference type="Pfam" id="PF25989"/>
    </source>
</evidence>
<dbReference type="GO" id="GO:0015562">
    <property type="term" value="F:efflux transmembrane transporter activity"/>
    <property type="evidence" value="ECO:0007669"/>
    <property type="project" value="TreeGrafter"/>
</dbReference>
<sequence>MEANNQSFQGKGLNIMSLIKRGAPFSFASLALVVLVLSGCRGGTADAPSEAAVSVRVAEVTGGQVEEIPLRFSGIVRAAQRATLTFQLSGTLRERPVELGQNVKPGDVLARLYNPALEPARDSAAARLEELKTQFDQAQREWERSSRLHQRGVVSEQNLEQIAARRDSLRASMATAEASLAEATRLLEESVLKAPFAGQVEALLVERDEFVSAGQPVIRLSSPLGREVEVRVPAHLLSHVRVGQELPVWSVQDRNRDAETGTVIEIAQGSSIRGELHPVLVSLPPQSLGSGEPVEVGITPVRASAMTVPLLAVVRNDSGTSVFRVDEATARQVPVKIDRVIGERVMVHPGELQAGDQVVYAGTTRLVDGDRVEIR</sequence>
<proteinExistence type="inferred from homology"/>
<organism evidence="4 5">
    <name type="scientific">Marinobacter excellens LAMA 842</name>
    <dbReference type="NCBI Taxonomy" id="1306954"/>
    <lineage>
        <taxon>Bacteria</taxon>
        <taxon>Pseudomonadati</taxon>
        <taxon>Pseudomonadota</taxon>
        <taxon>Gammaproteobacteria</taxon>
        <taxon>Pseudomonadales</taxon>
        <taxon>Marinobacteraceae</taxon>
        <taxon>Marinobacter</taxon>
    </lineage>
</organism>
<gene>
    <name evidence="4" type="ORF">J122_27</name>
</gene>
<dbReference type="PATRIC" id="fig|1306954.6.peg.26"/>
<dbReference type="Gene3D" id="2.40.50.100">
    <property type="match status" value="1"/>
</dbReference>
<dbReference type="NCBIfam" id="TIGR01730">
    <property type="entry name" value="RND_mfp"/>
    <property type="match status" value="1"/>
</dbReference>
<feature type="coiled-coil region" evidence="2">
    <location>
        <begin position="121"/>
        <end position="186"/>
    </location>
</feature>
<protein>
    <recommendedName>
        <fullName evidence="3">YknX-like C-terminal permuted SH3-like domain-containing protein</fullName>
    </recommendedName>
</protein>
<comment type="similarity">
    <text evidence="1">Belongs to the membrane fusion protein (MFP) (TC 8.A.1) family.</text>
</comment>
<accession>A0A137SHT0</accession>
<dbReference type="Pfam" id="PF25989">
    <property type="entry name" value="YknX_C"/>
    <property type="match status" value="1"/>
</dbReference>
<keyword evidence="2" id="KW-0175">Coiled coil</keyword>
<comment type="caution">
    <text evidence="4">The sequence shown here is derived from an EMBL/GenBank/DDBJ whole genome shotgun (WGS) entry which is preliminary data.</text>
</comment>
<dbReference type="EMBL" id="LOCO01000001">
    <property type="protein sequence ID" value="KXO11990.1"/>
    <property type="molecule type" value="Genomic_DNA"/>
</dbReference>
<evidence type="ECO:0000256" key="2">
    <source>
        <dbReference type="SAM" id="Coils"/>
    </source>
</evidence>
<dbReference type="InterPro" id="IPR006143">
    <property type="entry name" value="RND_pump_MFP"/>
</dbReference>
<evidence type="ECO:0000313" key="5">
    <source>
        <dbReference type="Proteomes" id="UP000070282"/>
    </source>
</evidence>
<feature type="domain" description="YknX-like C-terminal permuted SH3-like" evidence="3">
    <location>
        <begin position="305"/>
        <end position="374"/>
    </location>
</feature>
<dbReference type="Gene3D" id="2.40.30.170">
    <property type="match status" value="1"/>
</dbReference>
<dbReference type="AlphaFoldDB" id="A0A137SHT0"/>
<dbReference type="PANTHER" id="PTHR30469">
    <property type="entry name" value="MULTIDRUG RESISTANCE PROTEIN MDTA"/>
    <property type="match status" value="1"/>
</dbReference>
<dbReference type="Proteomes" id="UP000070282">
    <property type="component" value="Unassembled WGS sequence"/>
</dbReference>
<evidence type="ECO:0000313" key="4">
    <source>
        <dbReference type="EMBL" id="KXO11990.1"/>
    </source>
</evidence>
<dbReference type="Gene3D" id="1.10.287.470">
    <property type="entry name" value="Helix hairpin bin"/>
    <property type="match status" value="1"/>
</dbReference>
<reference evidence="5" key="1">
    <citation type="submission" date="2015-12" db="EMBL/GenBank/DDBJ databases">
        <authorList>
            <person name="Lima A."/>
            <person name="Farahani Zayas N."/>
            <person name="Castro Da Silva M.A."/>
            <person name="Cabral A."/>
            <person name="Pessatti M.L."/>
        </authorList>
    </citation>
    <scope>NUCLEOTIDE SEQUENCE [LARGE SCALE GENOMIC DNA]</scope>
    <source>
        <strain evidence="5">LAMA 842</strain>
    </source>
</reference>
<dbReference type="Gene3D" id="2.40.420.20">
    <property type="match status" value="1"/>
</dbReference>
<dbReference type="GO" id="GO:1990281">
    <property type="term" value="C:efflux pump complex"/>
    <property type="evidence" value="ECO:0007669"/>
    <property type="project" value="TreeGrafter"/>
</dbReference>
<dbReference type="InterPro" id="IPR058637">
    <property type="entry name" value="YknX-like_C"/>
</dbReference>
<keyword evidence="5" id="KW-1185">Reference proteome</keyword>
<dbReference type="SUPFAM" id="SSF111369">
    <property type="entry name" value="HlyD-like secretion proteins"/>
    <property type="match status" value="1"/>
</dbReference>
<evidence type="ECO:0000256" key="1">
    <source>
        <dbReference type="ARBA" id="ARBA00009477"/>
    </source>
</evidence>